<gene>
    <name evidence="1" type="ORF">ACFQ4C_18850</name>
</gene>
<dbReference type="Pfam" id="PF24716">
    <property type="entry name" value="WapI"/>
    <property type="match status" value="1"/>
</dbReference>
<organism evidence="1 2">
    <name type="scientific">Larkinella insperata</name>
    <dbReference type="NCBI Taxonomy" id="332158"/>
    <lineage>
        <taxon>Bacteria</taxon>
        <taxon>Pseudomonadati</taxon>
        <taxon>Bacteroidota</taxon>
        <taxon>Cytophagia</taxon>
        <taxon>Cytophagales</taxon>
        <taxon>Spirosomataceae</taxon>
        <taxon>Larkinella</taxon>
    </lineage>
</organism>
<keyword evidence="2" id="KW-1185">Reference proteome</keyword>
<dbReference type="Proteomes" id="UP001597116">
    <property type="component" value="Unassembled WGS sequence"/>
</dbReference>
<accession>A0ABW3QFZ0</accession>
<dbReference type="InterPro" id="IPR056510">
    <property type="entry name" value="WapI"/>
</dbReference>
<evidence type="ECO:0000313" key="1">
    <source>
        <dbReference type="EMBL" id="MFD1143193.1"/>
    </source>
</evidence>
<proteinExistence type="predicted"/>
<name>A0ABW3QFZ0_9BACT</name>
<reference evidence="2" key="1">
    <citation type="journal article" date="2019" name="Int. J. Syst. Evol. Microbiol.">
        <title>The Global Catalogue of Microorganisms (GCM) 10K type strain sequencing project: providing services to taxonomists for standard genome sequencing and annotation.</title>
        <authorList>
            <consortium name="The Broad Institute Genomics Platform"/>
            <consortium name="The Broad Institute Genome Sequencing Center for Infectious Disease"/>
            <person name="Wu L."/>
            <person name="Ma J."/>
        </authorList>
    </citation>
    <scope>NUCLEOTIDE SEQUENCE [LARGE SCALE GENOMIC DNA]</scope>
    <source>
        <strain evidence="2">CCUG 55608</strain>
    </source>
</reference>
<comment type="caution">
    <text evidence="1">The sequence shown here is derived from an EMBL/GenBank/DDBJ whole genome shotgun (WGS) entry which is preliminary data.</text>
</comment>
<evidence type="ECO:0000313" key="2">
    <source>
        <dbReference type="Proteomes" id="UP001597116"/>
    </source>
</evidence>
<sequence>MKLTSKTGSFELLIKGYGIKATNWRERNSLLCELSTERHQECCKRSAPLQTYEIRRLINNLKQLWDRASNHVTVSFAEPGLNMEGSSLPNGNYHLQIQLDHSLTPTWHTYPDFPLQMDVTLTRLQLRETIKDLARQLSLFPER</sequence>
<dbReference type="EMBL" id="JBHTLP010000011">
    <property type="protein sequence ID" value="MFD1143193.1"/>
    <property type="molecule type" value="Genomic_DNA"/>
</dbReference>
<dbReference type="RefSeq" id="WP_265991103.1">
    <property type="nucleotide sequence ID" value="NZ_CP110973.1"/>
</dbReference>
<protein>
    <submittedName>
        <fullName evidence="1">Uncharacterized protein</fullName>
    </submittedName>
</protein>